<dbReference type="AlphaFoldDB" id="A0A067SA18"/>
<proteinExistence type="predicted"/>
<dbReference type="HOGENOM" id="CLU_2542738_0_0_1"/>
<accession>A0A067SA18</accession>
<name>A0A067SA18_GALM3</name>
<dbReference type="Proteomes" id="UP000027222">
    <property type="component" value="Unassembled WGS sequence"/>
</dbReference>
<protein>
    <submittedName>
        <fullName evidence="1">Uncharacterized protein</fullName>
    </submittedName>
</protein>
<evidence type="ECO:0000313" key="1">
    <source>
        <dbReference type="EMBL" id="KDR67696.1"/>
    </source>
</evidence>
<keyword evidence="2" id="KW-1185">Reference proteome</keyword>
<evidence type="ECO:0000313" key="2">
    <source>
        <dbReference type="Proteomes" id="UP000027222"/>
    </source>
</evidence>
<gene>
    <name evidence="1" type="ORF">GALMADRAFT_1073112</name>
</gene>
<reference evidence="2" key="1">
    <citation type="journal article" date="2014" name="Proc. Natl. Acad. Sci. U.S.A.">
        <title>Extensive sampling of basidiomycete genomes demonstrates inadequacy of the white-rot/brown-rot paradigm for wood decay fungi.</title>
        <authorList>
            <person name="Riley R."/>
            <person name="Salamov A.A."/>
            <person name="Brown D.W."/>
            <person name="Nagy L.G."/>
            <person name="Floudas D."/>
            <person name="Held B.W."/>
            <person name="Levasseur A."/>
            <person name="Lombard V."/>
            <person name="Morin E."/>
            <person name="Otillar R."/>
            <person name="Lindquist E.A."/>
            <person name="Sun H."/>
            <person name="LaButti K.M."/>
            <person name="Schmutz J."/>
            <person name="Jabbour D."/>
            <person name="Luo H."/>
            <person name="Baker S.E."/>
            <person name="Pisabarro A.G."/>
            <person name="Walton J.D."/>
            <person name="Blanchette R.A."/>
            <person name="Henrissat B."/>
            <person name="Martin F."/>
            <person name="Cullen D."/>
            <person name="Hibbett D.S."/>
            <person name="Grigoriev I.V."/>
        </authorList>
    </citation>
    <scope>NUCLEOTIDE SEQUENCE [LARGE SCALE GENOMIC DNA]</scope>
    <source>
        <strain evidence="2">CBS 339.88</strain>
    </source>
</reference>
<organism evidence="1 2">
    <name type="scientific">Galerina marginata (strain CBS 339.88)</name>
    <dbReference type="NCBI Taxonomy" id="685588"/>
    <lineage>
        <taxon>Eukaryota</taxon>
        <taxon>Fungi</taxon>
        <taxon>Dikarya</taxon>
        <taxon>Basidiomycota</taxon>
        <taxon>Agaricomycotina</taxon>
        <taxon>Agaricomycetes</taxon>
        <taxon>Agaricomycetidae</taxon>
        <taxon>Agaricales</taxon>
        <taxon>Agaricineae</taxon>
        <taxon>Strophariaceae</taxon>
        <taxon>Galerina</taxon>
    </lineage>
</organism>
<sequence>MPPPPYDHGAPSISRLRYLSPPCNRAQICPACNAVPRPRRCQQAPRGLLGITTIINVRARRAGCVRDTLREGVEAEGLLGRRG</sequence>
<dbReference type="EMBL" id="KL142413">
    <property type="protein sequence ID" value="KDR67696.1"/>
    <property type="molecule type" value="Genomic_DNA"/>
</dbReference>